<dbReference type="AlphaFoldDB" id="A0A8D9I5Y9"/>
<dbReference type="Proteomes" id="UP000694005">
    <property type="component" value="Chromosome A10"/>
</dbReference>
<gene>
    <name evidence="1" type="ORF">BRAPAZ1V2_A10P34240.2</name>
</gene>
<reference evidence="1 2" key="1">
    <citation type="submission" date="2021-07" db="EMBL/GenBank/DDBJ databases">
        <authorList>
            <consortium name="Genoscope - CEA"/>
            <person name="William W."/>
        </authorList>
    </citation>
    <scope>NUCLEOTIDE SEQUENCE [LARGE SCALE GENOMIC DNA]</scope>
</reference>
<dbReference type="Gramene" id="A10p34240.2_BraZ1">
    <property type="protein sequence ID" value="A10p34240.2_BraZ1.CDS"/>
    <property type="gene ID" value="A10g34240.2_BraZ1"/>
</dbReference>
<feature type="non-terminal residue" evidence="1">
    <location>
        <position position="151"/>
    </location>
</feature>
<accession>A0A8D9I5Y9</accession>
<proteinExistence type="predicted"/>
<evidence type="ECO:0000313" key="1">
    <source>
        <dbReference type="EMBL" id="CAG7912178.1"/>
    </source>
</evidence>
<sequence length="151" mass="16943">IISFSSPTLFALGSFSGLEAFSRPDLLADEAGTCGEEMKLNELSVLWVHHVDFDCPRKKFLFEVFLSSGGETVCIGGGLNATTPSRRFELEQFIENHYVSIKFSSENKQKNLNQVLDREAETVSKESGKDEDENQMMRNGESVLFGKCSFW</sequence>
<organism evidence="1 2">
    <name type="scientific">Brassica campestris</name>
    <name type="common">Field mustard</name>
    <dbReference type="NCBI Taxonomy" id="3711"/>
    <lineage>
        <taxon>Eukaryota</taxon>
        <taxon>Viridiplantae</taxon>
        <taxon>Streptophyta</taxon>
        <taxon>Embryophyta</taxon>
        <taxon>Tracheophyta</taxon>
        <taxon>Spermatophyta</taxon>
        <taxon>Magnoliopsida</taxon>
        <taxon>eudicotyledons</taxon>
        <taxon>Gunneridae</taxon>
        <taxon>Pentapetalae</taxon>
        <taxon>rosids</taxon>
        <taxon>malvids</taxon>
        <taxon>Brassicales</taxon>
        <taxon>Brassicaceae</taxon>
        <taxon>Brassiceae</taxon>
        <taxon>Brassica</taxon>
    </lineage>
</organism>
<name>A0A8D9I5Y9_BRACM</name>
<evidence type="ECO:0000313" key="2">
    <source>
        <dbReference type="Proteomes" id="UP000694005"/>
    </source>
</evidence>
<protein>
    <submittedName>
        <fullName evidence="1">Uncharacterized protein</fullName>
    </submittedName>
</protein>
<dbReference type="EMBL" id="LS974626">
    <property type="protein sequence ID" value="CAG7912178.1"/>
    <property type="molecule type" value="Genomic_DNA"/>
</dbReference>